<name>A0A9P9J8M3_9HYPO</name>
<sequence>MAGFTLRRLISSNRAKANDDGCDAASSCDERDPRSTKKTLGKPRAQSWIPASKKKSTSPAPITIRRTHSIHRISNPVPSLAIQRPYSSSYSSLPGSRAQGDVIVGTPPLHRKAASTLCLPERERISRHSLSPQRPPRPEDGLPDYPNAEILLSPTHIRPSLSLSVPGAYRPGSRPQSQIPFDKESPTDSIVEDHLILETDEAFKAVGSALQDIRPTSQLYEHIPTSTLNSTSTSTLPLPLSVTHKHSQSMPLPLRFNSGQASRAMTSPSPRLPAARKPSVKNPRRKANTLKSSFSVSRRRKSLIPTPKWPLPGNVTDIITGQRFKRIQADEMLTPERLELLNIRREKARLEKEKEEAEQLKARASTESLYSLGSDSPDTPVEPFHLEDLPLRIGASGVETTSNLVEAAPSPVPSDQDTIHQRISIRVDAPESEGCLKSSEENGDLVAIATRIPLPPPKNPARFGVSPHQRPLPPLPQARTTATPKDRTRYRGRHSADLEAEEKDGILYLKSTPFTLTQPLFRHGPITLPKPETQQGLTMDDPLDWTAFQMAILCGAGDLSQDLTTVEDAKQVDDITTWFGSFGFETHGEIIPEHAPALPFRGSSLSTISSSPSTIDVDMDLPIPVGSEYPSGFWNAPSSGQCLSTERFYNNSGLKRWMGEGRPKRYTSRNSMDSLPPSPMLPLIMPLGYEEGDVAGQPVPMGYNLHHDLGDFLRWEAENVYANCTSP</sequence>
<feature type="region of interest" description="Disordered" evidence="2">
    <location>
        <begin position="259"/>
        <end position="287"/>
    </location>
</feature>
<feature type="coiled-coil region" evidence="1">
    <location>
        <begin position="338"/>
        <end position="367"/>
    </location>
</feature>
<gene>
    <name evidence="3" type="ORF">EDB81DRAFT_392935</name>
</gene>
<feature type="region of interest" description="Disordered" evidence="2">
    <location>
        <begin position="15"/>
        <end position="60"/>
    </location>
</feature>
<evidence type="ECO:0000313" key="3">
    <source>
        <dbReference type="EMBL" id="KAH7156497.1"/>
    </source>
</evidence>
<feature type="compositionally biased region" description="Basic residues" evidence="2">
    <location>
        <begin position="278"/>
        <end position="287"/>
    </location>
</feature>
<evidence type="ECO:0000256" key="1">
    <source>
        <dbReference type="SAM" id="Coils"/>
    </source>
</evidence>
<dbReference type="Proteomes" id="UP000738349">
    <property type="component" value="Unassembled WGS sequence"/>
</dbReference>
<evidence type="ECO:0000313" key="4">
    <source>
        <dbReference type="Proteomes" id="UP000738349"/>
    </source>
</evidence>
<dbReference type="AlphaFoldDB" id="A0A9P9J8M3"/>
<feature type="region of interest" description="Disordered" evidence="2">
    <location>
        <begin position="463"/>
        <end position="496"/>
    </location>
</feature>
<feature type="region of interest" description="Disordered" evidence="2">
    <location>
        <begin position="162"/>
        <end position="187"/>
    </location>
</feature>
<dbReference type="EMBL" id="JAGMUV010000005">
    <property type="protein sequence ID" value="KAH7156497.1"/>
    <property type="molecule type" value="Genomic_DNA"/>
</dbReference>
<feature type="compositionally biased region" description="Basic and acidic residues" evidence="2">
    <location>
        <begin position="484"/>
        <end position="496"/>
    </location>
</feature>
<keyword evidence="4" id="KW-1185">Reference proteome</keyword>
<keyword evidence="1" id="KW-0175">Coiled coil</keyword>
<feature type="region of interest" description="Disordered" evidence="2">
    <location>
        <begin position="120"/>
        <end position="148"/>
    </location>
</feature>
<accession>A0A9P9J8M3</accession>
<feature type="compositionally biased region" description="Polar residues" evidence="2">
    <location>
        <begin position="259"/>
        <end position="269"/>
    </location>
</feature>
<protein>
    <submittedName>
        <fullName evidence="3">Uncharacterized protein</fullName>
    </submittedName>
</protein>
<comment type="caution">
    <text evidence="3">The sequence shown here is derived from an EMBL/GenBank/DDBJ whole genome shotgun (WGS) entry which is preliminary data.</text>
</comment>
<reference evidence="3" key="1">
    <citation type="journal article" date="2021" name="Nat. Commun.">
        <title>Genetic determinants of endophytism in the Arabidopsis root mycobiome.</title>
        <authorList>
            <person name="Mesny F."/>
            <person name="Miyauchi S."/>
            <person name="Thiergart T."/>
            <person name="Pickel B."/>
            <person name="Atanasova L."/>
            <person name="Karlsson M."/>
            <person name="Huettel B."/>
            <person name="Barry K.W."/>
            <person name="Haridas S."/>
            <person name="Chen C."/>
            <person name="Bauer D."/>
            <person name="Andreopoulos W."/>
            <person name="Pangilinan J."/>
            <person name="LaButti K."/>
            <person name="Riley R."/>
            <person name="Lipzen A."/>
            <person name="Clum A."/>
            <person name="Drula E."/>
            <person name="Henrissat B."/>
            <person name="Kohler A."/>
            <person name="Grigoriev I.V."/>
            <person name="Martin F.M."/>
            <person name="Hacquard S."/>
        </authorList>
    </citation>
    <scope>NUCLEOTIDE SEQUENCE</scope>
    <source>
        <strain evidence="3">MPI-CAGE-AT-0147</strain>
    </source>
</reference>
<organism evidence="3 4">
    <name type="scientific">Dactylonectria macrodidyma</name>
    <dbReference type="NCBI Taxonomy" id="307937"/>
    <lineage>
        <taxon>Eukaryota</taxon>
        <taxon>Fungi</taxon>
        <taxon>Dikarya</taxon>
        <taxon>Ascomycota</taxon>
        <taxon>Pezizomycotina</taxon>
        <taxon>Sordariomycetes</taxon>
        <taxon>Hypocreomycetidae</taxon>
        <taxon>Hypocreales</taxon>
        <taxon>Nectriaceae</taxon>
        <taxon>Dactylonectria</taxon>
    </lineage>
</organism>
<proteinExistence type="predicted"/>
<dbReference type="OrthoDB" id="5244857at2759"/>
<evidence type="ECO:0000256" key="2">
    <source>
        <dbReference type="SAM" id="MobiDB-lite"/>
    </source>
</evidence>